<proteinExistence type="predicted"/>
<keyword evidence="4 11" id="KW-0032">Aminotransferase</keyword>
<dbReference type="SUPFAM" id="SSF53697">
    <property type="entry name" value="SIS domain"/>
    <property type="match status" value="1"/>
</dbReference>
<dbReference type="InterPro" id="IPR001347">
    <property type="entry name" value="SIS_dom"/>
</dbReference>
<keyword evidence="5 11" id="KW-0808">Transferase</keyword>
<evidence type="ECO:0000256" key="1">
    <source>
        <dbReference type="ARBA" id="ARBA00001031"/>
    </source>
</evidence>
<dbReference type="PANTHER" id="PTHR10937:SF0">
    <property type="entry name" value="GLUTAMINE--FRUCTOSE-6-PHOSPHATE TRANSAMINASE (ISOMERIZING)"/>
    <property type="match status" value="1"/>
</dbReference>
<protein>
    <recommendedName>
        <fullName evidence="3">Glutamine--fructose-6-phosphate aminotransferase [isomerizing]</fullName>
        <ecNumber evidence="2">2.6.1.16</ecNumber>
    </recommendedName>
</protein>
<dbReference type="GO" id="GO:0006002">
    <property type="term" value="P:fructose 6-phosphate metabolic process"/>
    <property type="evidence" value="ECO:0007669"/>
    <property type="project" value="TreeGrafter"/>
</dbReference>
<dbReference type="Gene3D" id="3.40.50.10490">
    <property type="entry name" value="Glucose-6-phosphate isomerase like protein, domain 1"/>
    <property type="match status" value="1"/>
</dbReference>
<sequence>MCSIIGYRGKNSAAPILVNGLQRMEYRGYDSVGIATKSKNQILLRKGVGKVVEVNNAIQLDELPGNIGIGHTRWATHGKVTEKNAHPHSSNSGKIAIVHNGIIENFEELKSNLQKKGFDFHSETDTEIIANLIQLNFDETPDVKQAIIKTVAQLKGHYSFVVIFEDGTIVGARFHEPLIVGVGKNSYYLSSDVLGFIEKTDDAIYLDNEDFVILNDTGIHTFGFDGSSVKYQITKVSKEFADVYKGDYAHFTLKEISEQPDSIPQAGNNDQIQQFVDGIKQAKNLYITGSGTSYNAAEIAKYLMSKFAKIKINTVIASELPFSPDDIESDSTLIAISQSGESADVLEAVKIAKESNAKVLSIVNHLNSSLSQESSLVIGLNCGPEIGVAATKSFTSQLAILYKITDKLCNGCINPNWENISSIISQILSNQSKIKK</sequence>
<dbReference type="InterPro" id="IPR005855">
    <property type="entry name" value="GFAT"/>
</dbReference>
<keyword evidence="7" id="KW-0315">Glutamine amidotransferase</keyword>
<evidence type="ECO:0000256" key="3">
    <source>
        <dbReference type="ARBA" id="ARBA00016090"/>
    </source>
</evidence>
<dbReference type="CDD" id="cd05008">
    <property type="entry name" value="SIS_GlmS_GlmD_1"/>
    <property type="match status" value="1"/>
</dbReference>
<dbReference type="GO" id="GO:0006487">
    <property type="term" value="P:protein N-linked glycosylation"/>
    <property type="evidence" value="ECO:0007669"/>
    <property type="project" value="TreeGrafter"/>
</dbReference>
<dbReference type="NCBIfam" id="NF001484">
    <property type="entry name" value="PRK00331.1"/>
    <property type="match status" value="1"/>
</dbReference>
<evidence type="ECO:0000313" key="11">
    <source>
        <dbReference type="EMBL" id="AIF23832.1"/>
    </source>
</evidence>
<keyword evidence="6" id="KW-0677">Repeat</keyword>
<dbReference type="InterPro" id="IPR029055">
    <property type="entry name" value="Ntn_hydrolases_N"/>
</dbReference>
<dbReference type="GO" id="GO:0004360">
    <property type="term" value="F:glutamine-fructose-6-phosphate transaminase (isomerizing) activity"/>
    <property type="evidence" value="ECO:0007669"/>
    <property type="project" value="UniProtKB-EC"/>
</dbReference>
<evidence type="ECO:0000256" key="6">
    <source>
        <dbReference type="ARBA" id="ARBA00022737"/>
    </source>
</evidence>
<feature type="domain" description="SIS" evidence="10">
    <location>
        <begin position="275"/>
        <end position="414"/>
    </location>
</feature>
<dbReference type="EMBL" id="KF901242">
    <property type="protein sequence ID" value="AIF23832.1"/>
    <property type="molecule type" value="Genomic_DNA"/>
</dbReference>
<reference evidence="11" key="1">
    <citation type="journal article" date="2014" name="Genome Biol. Evol.">
        <title>Pangenome evidence for extensive interdomain horizontal transfer affecting lineage core and shell genes in uncultured planktonic thaumarchaeota and euryarchaeota.</title>
        <authorList>
            <person name="Deschamps P."/>
            <person name="Zivanovic Y."/>
            <person name="Moreira D."/>
            <person name="Rodriguez-Valera F."/>
            <person name="Lopez-Garcia P."/>
        </authorList>
    </citation>
    <scope>NUCLEOTIDE SEQUENCE</scope>
</reference>
<dbReference type="NCBIfam" id="TIGR01135">
    <property type="entry name" value="glmS"/>
    <property type="match status" value="1"/>
</dbReference>
<accession>A0A075IAT3</accession>
<dbReference type="AlphaFoldDB" id="A0A075IAT3"/>
<feature type="domain" description="Glutamine amidotransferase type-2" evidence="9">
    <location>
        <begin position="2"/>
        <end position="217"/>
    </location>
</feature>
<dbReference type="CDD" id="cd00714">
    <property type="entry name" value="GFAT"/>
    <property type="match status" value="1"/>
</dbReference>
<dbReference type="PROSITE" id="PS51278">
    <property type="entry name" value="GATASE_TYPE_2"/>
    <property type="match status" value="1"/>
</dbReference>
<dbReference type="PANTHER" id="PTHR10937">
    <property type="entry name" value="GLUCOSAMINE--FRUCTOSE-6-PHOSPHATE AMINOTRANSFERASE, ISOMERIZING"/>
    <property type="match status" value="1"/>
</dbReference>
<dbReference type="FunFam" id="3.60.20.10:FF:000006">
    <property type="entry name" value="Glutamine--fructose-6-phosphate aminotransferase [isomerizing]"/>
    <property type="match status" value="1"/>
</dbReference>
<dbReference type="GO" id="GO:0097367">
    <property type="term" value="F:carbohydrate derivative binding"/>
    <property type="evidence" value="ECO:0007669"/>
    <property type="project" value="InterPro"/>
</dbReference>
<comment type="catalytic activity">
    <reaction evidence="1">
        <text>D-fructose 6-phosphate + L-glutamine = D-glucosamine 6-phosphate + L-glutamate</text>
        <dbReference type="Rhea" id="RHEA:13237"/>
        <dbReference type="ChEBI" id="CHEBI:29985"/>
        <dbReference type="ChEBI" id="CHEBI:58359"/>
        <dbReference type="ChEBI" id="CHEBI:58725"/>
        <dbReference type="ChEBI" id="CHEBI:61527"/>
        <dbReference type="EC" id="2.6.1.16"/>
    </reaction>
</comment>
<evidence type="ECO:0000256" key="7">
    <source>
        <dbReference type="ARBA" id="ARBA00022962"/>
    </source>
</evidence>
<dbReference type="PROSITE" id="PS51464">
    <property type="entry name" value="SIS"/>
    <property type="match status" value="1"/>
</dbReference>
<dbReference type="SUPFAM" id="SSF56235">
    <property type="entry name" value="N-terminal nucleophile aminohydrolases (Ntn hydrolases)"/>
    <property type="match status" value="1"/>
</dbReference>
<evidence type="ECO:0000256" key="4">
    <source>
        <dbReference type="ARBA" id="ARBA00022576"/>
    </source>
</evidence>
<evidence type="ECO:0000256" key="8">
    <source>
        <dbReference type="ARBA" id="ARBA00055466"/>
    </source>
</evidence>
<dbReference type="EC" id="2.6.1.16" evidence="2"/>
<organism evidence="11">
    <name type="scientific">uncultured marine thaumarchaeote SAT1000_18_G08</name>
    <dbReference type="NCBI Taxonomy" id="1456392"/>
    <lineage>
        <taxon>Archaea</taxon>
        <taxon>Nitrososphaerota</taxon>
        <taxon>environmental samples</taxon>
    </lineage>
</organism>
<evidence type="ECO:0000256" key="2">
    <source>
        <dbReference type="ARBA" id="ARBA00012916"/>
    </source>
</evidence>
<dbReference type="InterPro" id="IPR046348">
    <property type="entry name" value="SIS_dom_sf"/>
</dbReference>
<dbReference type="Pfam" id="PF13522">
    <property type="entry name" value="GATase_6"/>
    <property type="match status" value="1"/>
</dbReference>
<evidence type="ECO:0000259" key="10">
    <source>
        <dbReference type="PROSITE" id="PS51464"/>
    </source>
</evidence>
<dbReference type="InterPro" id="IPR035466">
    <property type="entry name" value="GlmS/AgaS_SIS"/>
</dbReference>
<comment type="function">
    <text evidence="8">Catalyzes the first step in hexosamine metabolism, converting fructose-6P into glucosamine-6P using glutamine as a nitrogen source.</text>
</comment>
<evidence type="ECO:0000256" key="5">
    <source>
        <dbReference type="ARBA" id="ARBA00022679"/>
    </source>
</evidence>
<dbReference type="Pfam" id="PF01380">
    <property type="entry name" value="SIS"/>
    <property type="match status" value="1"/>
</dbReference>
<dbReference type="Gene3D" id="3.60.20.10">
    <property type="entry name" value="Glutamine Phosphoribosylpyrophosphate, subunit 1, domain 1"/>
    <property type="match status" value="1"/>
</dbReference>
<gene>
    <name evidence="11" type="primary">glmS</name>
</gene>
<name>A0A075IAT3_9ARCH</name>
<dbReference type="InterPro" id="IPR047084">
    <property type="entry name" value="GFAT_N"/>
</dbReference>
<dbReference type="InterPro" id="IPR017932">
    <property type="entry name" value="GATase_2_dom"/>
</dbReference>
<evidence type="ECO:0000259" key="9">
    <source>
        <dbReference type="PROSITE" id="PS51278"/>
    </source>
</evidence>
<dbReference type="GO" id="GO:0006047">
    <property type="term" value="P:UDP-N-acetylglucosamine metabolic process"/>
    <property type="evidence" value="ECO:0007669"/>
    <property type="project" value="TreeGrafter"/>
</dbReference>